<protein>
    <recommendedName>
        <fullName evidence="5">Transmembrane protein</fullName>
    </recommendedName>
</protein>
<evidence type="ECO:0000313" key="4">
    <source>
        <dbReference type="Proteomes" id="UP001062223"/>
    </source>
</evidence>
<evidence type="ECO:0008006" key="5">
    <source>
        <dbReference type="Google" id="ProtNLM"/>
    </source>
</evidence>
<proteinExistence type="predicted"/>
<dbReference type="InterPro" id="IPR046657">
    <property type="entry name" value="DUF6766"/>
</dbReference>
<sequence>MTLGLHNGSSGWQRVRRHGLLLANVAVFVVCFVGMVFAGWRVSTADALQHGEAAVSLWGFLTSGDFAEATFENWESEFLQMGAYIVFTVFLFQKGSSESEPLDEQSPQDEDPREHADDPKAPWPVRRGGIVLVLYENSLLILFAVLFLGSVVGHLIGGAAAYNEERLEHGGNVVTAWGYLGTSQFWFESMQNWQSEFLVISVMVIATVSLRQRGSSQSKPVAAPTEQTGS</sequence>
<feature type="compositionally biased region" description="Basic and acidic residues" evidence="1">
    <location>
        <begin position="110"/>
        <end position="120"/>
    </location>
</feature>
<keyword evidence="2" id="KW-0472">Membrane</keyword>
<organism evidence="3 4">
    <name type="scientific">Curtobacterium poinsettiae</name>
    <dbReference type="NCBI Taxonomy" id="159612"/>
    <lineage>
        <taxon>Bacteria</taxon>
        <taxon>Bacillati</taxon>
        <taxon>Actinomycetota</taxon>
        <taxon>Actinomycetes</taxon>
        <taxon>Micrococcales</taxon>
        <taxon>Microbacteriaceae</taxon>
        <taxon>Curtobacterium</taxon>
    </lineage>
</organism>
<reference evidence="3" key="1">
    <citation type="submission" date="2022-09" db="EMBL/GenBank/DDBJ databases">
        <title>Taxonomy of Curtobacterium flaccumfaciens.</title>
        <authorList>
            <person name="Osdaghi E."/>
            <person name="Taghavi S.M."/>
            <person name="Hamidizade M."/>
            <person name="Abachi H."/>
            <person name="Fazliarab A."/>
            <person name="Baeyen S."/>
            <person name="Portier P."/>
            <person name="Van Vaerenbergh J."/>
            <person name="Jacques M.-A."/>
        </authorList>
    </citation>
    <scope>NUCLEOTIDE SEQUENCE</scope>
    <source>
        <strain evidence="3">AGQB46</strain>
    </source>
</reference>
<feature type="compositionally biased region" description="Acidic residues" evidence="1">
    <location>
        <begin position="100"/>
        <end position="109"/>
    </location>
</feature>
<feature type="transmembrane region" description="Helical" evidence="2">
    <location>
        <begin position="139"/>
        <end position="162"/>
    </location>
</feature>
<dbReference type="RefSeq" id="WP_263344974.1">
    <property type="nucleotide sequence ID" value="NZ_CP106879.1"/>
</dbReference>
<keyword evidence="2" id="KW-0812">Transmembrane</keyword>
<evidence type="ECO:0000256" key="2">
    <source>
        <dbReference type="SAM" id="Phobius"/>
    </source>
</evidence>
<feature type="transmembrane region" description="Helical" evidence="2">
    <location>
        <begin position="20"/>
        <end position="40"/>
    </location>
</feature>
<dbReference type="KEGG" id="cpoi:OE229_02400"/>
<name>A0A9Q9T3P3_9MICO</name>
<gene>
    <name evidence="3" type="ORF">OE229_02400</name>
</gene>
<keyword evidence="2" id="KW-1133">Transmembrane helix</keyword>
<dbReference type="AlphaFoldDB" id="A0A9Q9T3P3"/>
<evidence type="ECO:0000256" key="1">
    <source>
        <dbReference type="SAM" id="MobiDB-lite"/>
    </source>
</evidence>
<feature type="region of interest" description="Disordered" evidence="1">
    <location>
        <begin position="98"/>
        <end position="121"/>
    </location>
</feature>
<accession>A0A9Q9T3P3</accession>
<evidence type="ECO:0000313" key="3">
    <source>
        <dbReference type="EMBL" id="UYC81338.1"/>
    </source>
</evidence>
<dbReference type="Pfam" id="PF20554">
    <property type="entry name" value="DUF6766"/>
    <property type="match status" value="1"/>
</dbReference>
<dbReference type="Proteomes" id="UP001062223">
    <property type="component" value="Chromosome"/>
</dbReference>
<dbReference type="EMBL" id="CP106879">
    <property type="protein sequence ID" value="UYC81338.1"/>
    <property type="molecule type" value="Genomic_DNA"/>
</dbReference>